<dbReference type="AlphaFoldDB" id="A0A8K0JDQ8"/>
<dbReference type="InterPro" id="IPR007174">
    <property type="entry name" value="Las1"/>
</dbReference>
<dbReference type="GO" id="GO:0000470">
    <property type="term" value="P:maturation of LSU-rRNA"/>
    <property type="evidence" value="ECO:0007669"/>
    <property type="project" value="TreeGrafter"/>
</dbReference>
<dbReference type="Pfam" id="PF04031">
    <property type="entry name" value="Las1"/>
    <property type="match status" value="1"/>
</dbReference>
<evidence type="ECO:0000313" key="2">
    <source>
        <dbReference type="EMBL" id="KAG7527359.1"/>
    </source>
</evidence>
<reference evidence="2" key="1">
    <citation type="submission" date="2020-04" db="EMBL/GenBank/DDBJ databases">
        <title>Analysis of mating type loci in Filobasidium floriforme.</title>
        <authorList>
            <person name="Nowrousian M."/>
        </authorList>
    </citation>
    <scope>NUCLEOTIDE SEQUENCE</scope>
    <source>
        <strain evidence="2">CBS 6242</strain>
    </source>
</reference>
<dbReference type="EMBL" id="JABELV010000313">
    <property type="protein sequence ID" value="KAG7527359.1"/>
    <property type="molecule type" value="Genomic_DNA"/>
</dbReference>
<organism evidence="2 3">
    <name type="scientific">Filobasidium floriforme</name>
    <dbReference type="NCBI Taxonomy" id="5210"/>
    <lineage>
        <taxon>Eukaryota</taxon>
        <taxon>Fungi</taxon>
        <taxon>Dikarya</taxon>
        <taxon>Basidiomycota</taxon>
        <taxon>Agaricomycotina</taxon>
        <taxon>Tremellomycetes</taxon>
        <taxon>Filobasidiales</taxon>
        <taxon>Filobasidiaceae</taxon>
        <taxon>Filobasidium</taxon>
    </lineage>
</organism>
<dbReference type="GO" id="GO:0000460">
    <property type="term" value="P:maturation of 5.8S rRNA"/>
    <property type="evidence" value="ECO:0007669"/>
    <property type="project" value="TreeGrafter"/>
</dbReference>
<evidence type="ECO:0008006" key="4">
    <source>
        <dbReference type="Google" id="ProtNLM"/>
    </source>
</evidence>
<feature type="region of interest" description="Disordered" evidence="1">
    <location>
        <begin position="501"/>
        <end position="557"/>
    </location>
</feature>
<gene>
    <name evidence="2" type="ORF">FFLO_07012</name>
</gene>
<dbReference type="GO" id="GO:0030687">
    <property type="term" value="C:preribosome, large subunit precursor"/>
    <property type="evidence" value="ECO:0007669"/>
    <property type="project" value="TreeGrafter"/>
</dbReference>
<dbReference type="GO" id="GO:0090730">
    <property type="term" value="C:Las1 complex"/>
    <property type="evidence" value="ECO:0007669"/>
    <property type="project" value="InterPro"/>
</dbReference>
<dbReference type="GO" id="GO:0004519">
    <property type="term" value="F:endonuclease activity"/>
    <property type="evidence" value="ECO:0007669"/>
    <property type="project" value="InterPro"/>
</dbReference>
<evidence type="ECO:0000313" key="3">
    <source>
        <dbReference type="Proteomes" id="UP000812966"/>
    </source>
</evidence>
<comment type="caution">
    <text evidence="2">The sequence shown here is derived from an EMBL/GenBank/DDBJ whole genome shotgun (WGS) entry which is preliminary data.</text>
</comment>
<feature type="compositionally biased region" description="Polar residues" evidence="1">
    <location>
        <begin position="501"/>
        <end position="513"/>
    </location>
</feature>
<keyword evidence="3" id="KW-1185">Reference proteome</keyword>
<accession>A0A8K0JDQ8</accession>
<evidence type="ECO:0000256" key="1">
    <source>
        <dbReference type="SAM" id="MobiDB-lite"/>
    </source>
</evidence>
<dbReference type="PANTHER" id="PTHR15002">
    <property type="entry name" value="RIBOSOMAL BIOGENESIS PROTEIN LAS1L"/>
    <property type="match status" value="1"/>
</dbReference>
<dbReference type="Proteomes" id="UP000812966">
    <property type="component" value="Unassembled WGS sequence"/>
</dbReference>
<proteinExistence type="predicted"/>
<name>A0A8K0JDQ8_9TREE</name>
<protein>
    <recommendedName>
        <fullName evidence="4">Las1-domain-containing protein</fullName>
    </recommendedName>
</protein>
<dbReference type="PANTHER" id="PTHR15002:SF0">
    <property type="entry name" value="RIBOSOMAL BIOGENESIS PROTEIN LAS1L"/>
    <property type="match status" value="1"/>
</dbReference>
<sequence length="557" mass="61737">MVNPRRVPWSNERELRDLYGMIWDDFSDLEARAQAVARLSLYVSAPSAPVAFILLHSLLSLTLLPYPPTSSQSRLASRQAHALSLIRFTNGLVDPLQTGMHARPMSLLARQIGLPPGLIGLRHEATHEDLPSLEVLRDGVWKALEYLRVETFEPLVFSETNGNVGSSRSQERRADLENRLDTIFRKYKKVMKSYFRERTSKSIGSGSAGGKELRVVLREIEDLFEKALGEEDAEVVVDVLTGCLLKPGCLIPSSIRKRPRANRADPTNIPALDPTTLRIWSPVLTVLSNIAQTTRRDDEIEDRKESEDPADFLAEALARKCLQISLKPAQYGEETKVDQGESAPLNMDEDFMVIDAGDNEEGQGLTGESEEKESAAMEERTYRFAIQVWLVALWTNGMDEQPQKRVGEVEMDLGLSSSAREDLGRTLGEGVMNQLLSGNGTETGSALALFHALRECDTDFETRTERIIPGTQEMVTEHDATMDVSLDEMEARLASLRNLNATRSMSTSKSSLETPAAAQPAGDMQSAPGWKMAESSSWRPAPIGVWQSGKQRLGVRA</sequence>